<dbReference type="EMBL" id="JZWI01000030">
    <property type="protein sequence ID" value="KLN53771.1"/>
    <property type="molecule type" value="Genomic_DNA"/>
</dbReference>
<dbReference type="Pfam" id="PF00196">
    <property type="entry name" value="GerE"/>
    <property type="match status" value="1"/>
</dbReference>
<evidence type="ECO:0000256" key="5">
    <source>
        <dbReference type="ARBA" id="ARBA00023163"/>
    </source>
</evidence>
<evidence type="ECO:0000256" key="7">
    <source>
        <dbReference type="SAM" id="MobiDB-lite"/>
    </source>
</evidence>
<evidence type="ECO:0000256" key="3">
    <source>
        <dbReference type="ARBA" id="ARBA00023015"/>
    </source>
</evidence>
<accession>A0A0H2LVM4</accession>
<dbReference type="Gene3D" id="1.10.10.10">
    <property type="entry name" value="Winged helix-like DNA-binding domain superfamily/Winged helix DNA-binding domain"/>
    <property type="match status" value="1"/>
</dbReference>
<evidence type="ECO:0000256" key="2">
    <source>
        <dbReference type="ARBA" id="ARBA00023012"/>
    </source>
</evidence>
<reference evidence="10 11" key="1">
    <citation type="submission" date="2015-03" db="EMBL/GenBank/DDBJ databases">
        <title>Genome sequence of Variovorax paradoxus TBEA6.</title>
        <authorList>
            <person name="Poehlein A."/>
            <person name="Schuldes J."/>
            <person name="Wuebbeler J.H."/>
            <person name="Hiessl S."/>
            <person name="Steinbuechel A."/>
            <person name="Daniel R."/>
        </authorList>
    </citation>
    <scope>NUCLEOTIDE SEQUENCE [LARGE SCALE GENOMIC DNA]</scope>
    <source>
        <strain evidence="10 11">TBEA6</strain>
    </source>
</reference>
<dbReference type="GO" id="GO:0006355">
    <property type="term" value="P:regulation of DNA-templated transcription"/>
    <property type="evidence" value="ECO:0007669"/>
    <property type="project" value="InterPro"/>
</dbReference>
<dbReference type="InterPro" id="IPR001789">
    <property type="entry name" value="Sig_transdc_resp-reg_receiver"/>
</dbReference>
<dbReference type="Pfam" id="PF00072">
    <property type="entry name" value="Response_reg"/>
    <property type="match status" value="1"/>
</dbReference>
<evidence type="ECO:0000256" key="6">
    <source>
        <dbReference type="PROSITE-ProRule" id="PRU00169"/>
    </source>
</evidence>
<dbReference type="CDD" id="cd19920">
    <property type="entry name" value="REC_PA4781-like"/>
    <property type="match status" value="1"/>
</dbReference>
<keyword evidence="2" id="KW-0902">Two-component regulatory system</keyword>
<evidence type="ECO:0000256" key="4">
    <source>
        <dbReference type="ARBA" id="ARBA00023125"/>
    </source>
</evidence>
<keyword evidence="5" id="KW-0804">Transcription</keyword>
<dbReference type="InterPro" id="IPR036388">
    <property type="entry name" value="WH-like_DNA-bd_sf"/>
</dbReference>
<dbReference type="GO" id="GO:0032993">
    <property type="term" value="C:protein-DNA complex"/>
    <property type="evidence" value="ECO:0007669"/>
    <property type="project" value="TreeGrafter"/>
</dbReference>
<dbReference type="GO" id="GO:0000156">
    <property type="term" value="F:phosphorelay response regulator activity"/>
    <property type="evidence" value="ECO:0007669"/>
    <property type="project" value="TreeGrafter"/>
</dbReference>
<dbReference type="PRINTS" id="PR00038">
    <property type="entry name" value="HTHLUXR"/>
</dbReference>
<dbReference type="AlphaFoldDB" id="A0A0H2LVM4"/>
<dbReference type="PANTHER" id="PTHR48111">
    <property type="entry name" value="REGULATOR OF RPOS"/>
    <property type="match status" value="1"/>
</dbReference>
<feature type="domain" description="Response regulatory" evidence="9">
    <location>
        <begin position="26"/>
        <end position="142"/>
    </location>
</feature>
<feature type="modified residue" description="4-aspartylphosphate" evidence="6">
    <location>
        <position position="75"/>
    </location>
</feature>
<dbReference type="SUPFAM" id="SSF46894">
    <property type="entry name" value="C-terminal effector domain of the bipartite response regulators"/>
    <property type="match status" value="1"/>
</dbReference>
<dbReference type="InterPro" id="IPR011006">
    <property type="entry name" value="CheY-like_superfamily"/>
</dbReference>
<dbReference type="InterPro" id="IPR016032">
    <property type="entry name" value="Sig_transdc_resp-reg_C-effctor"/>
</dbReference>
<evidence type="ECO:0000259" key="8">
    <source>
        <dbReference type="PROSITE" id="PS50043"/>
    </source>
</evidence>
<dbReference type="Proteomes" id="UP000035170">
    <property type="component" value="Unassembled WGS sequence"/>
</dbReference>
<dbReference type="GO" id="GO:0005829">
    <property type="term" value="C:cytosol"/>
    <property type="evidence" value="ECO:0007669"/>
    <property type="project" value="TreeGrafter"/>
</dbReference>
<protein>
    <submittedName>
        <fullName evidence="10">Response regulator PleD</fullName>
    </submittedName>
</protein>
<dbReference type="InterPro" id="IPR000792">
    <property type="entry name" value="Tscrpt_reg_LuxR_C"/>
</dbReference>
<dbReference type="SUPFAM" id="SSF52172">
    <property type="entry name" value="CheY-like"/>
    <property type="match status" value="1"/>
</dbReference>
<dbReference type="PROSITE" id="PS50043">
    <property type="entry name" value="HTH_LUXR_2"/>
    <property type="match status" value="1"/>
</dbReference>
<dbReference type="SMART" id="SM00421">
    <property type="entry name" value="HTH_LUXR"/>
    <property type="match status" value="1"/>
</dbReference>
<feature type="region of interest" description="Disordered" evidence="7">
    <location>
        <begin position="216"/>
        <end position="271"/>
    </location>
</feature>
<dbReference type="PATRIC" id="fig|34073.19.peg.5222"/>
<dbReference type="Gene3D" id="3.40.50.2300">
    <property type="match status" value="1"/>
</dbReference>
<keyword evidence="1 6" id="KW-0597">Phosphoprotein</keyword>
<keyword evidence="4" id="KW-0238">DNA-binding</keyword>
<gene>
    <name evidence="10" type="primary">pleD</name>
    <name evidence="10" type="ORF">VPARA_51020</name>
</gene>
<name>A0A0H2LVM4_VARPD</name>
<proteinExistence type="predicted"/>
<dbReference type="PROSITE" id="PS50110">
    <property type="entry name" value="RESPONSE_REGULATORY"/>
    <property type="match status" value="1"/>
</dbReference>
<feature type="domain" description="HTH luxR-type" evidence="8">
    <location>
        <begin position="302"/>
        <end position="367"/>
    </location>
</feature>
<dbReference type="GO" id="GO:0000976">
    <property type="term" value="F:transcription cis-regulatory region binding"/>
    <property type="evidence" value="ECO:0007669"/>
    <property type="project" value="TreeGrafter"/>
</dbReference>
<dbReference type="InterPro" id="IPR039420">
    <property type="entry name" value="WalR-like"/>
</dbReference>
<evidence type="ECO:0000313" key="11">
    <source>
        <dbReference type="Proteomes" id="UP000035170"/>
    </source>
</evidence>
<keyword evidence="11" id="KW-1185">Reference proteome</keyword>
<sequence>MATGITPMETTPLARTLREQGANSDLVLIVDDVPDNLAVLHDALDESGYTVLIATSGEQALQRAAQARPDIVLLDAMMPGIDGFEVARRLKADAATAHIPIVFMTGLTETEHLVAALEAGGVDYVTKPIKPKEVLARMNVHLQGARRARQDARQAGQARNALDAFGYASITVRLPEGRLIWQTALARELLQRYCDTRAPETPPVVLEWLRRHAPDARQQGIEPPALSIVRPSVGGTPSAAGPPQGASGPLGGQRGHAVPSVGATPSASSLSLRLHRQTGQDDDGDEWMIVMREVSDTAVIEAMSLSLKLTAREAEVLYWVVKGKTNKDIGEILGSSPATAKKHLERVYVKLGVETRTAAAGVAIKRIRELQPQFEI</sequence>
<evidence type="ECO:0000256" key="1">
    <source>
        <dbReference type="ARBA" id="ARBA00022553"/>
    </source>
</evidence>
<dbReference type="SMART" id="SM00448">
    <property type="entry name" value="REC"/>
    <property type="match status" value="1"/>
</dbReference>
<comment type="caution">
    <text evidence="10">The sequence shown here is derived from an EMBL/GenBank/DDBJ whole genome shotgun (WGS) entry which is preliminary data.</text>
</comment>
<evidence type="ECO:0000259" key="9">
    <source>
        <dbReference type="PROSITE" id="PS50110"/>
    </source>
</evidence>
<organism evidence="10 11">
    <name type="scientific">Variovorax paradoxus</name>
    <dbReference type="NCBI Taxonomy" id="34073"/>
    <lineage>
        <taxon>Bacteria</taxon>
        <taxon>Pseudomonadati</taxon>
        <taxon>Pseudomonadota</taxon>
        <taxon>Betaproteobacteria</taxon>
        <taxon>Burkholderiales</taxon>
        <taxon>Comamonadaceae</taxon>
        <taxon>Variovorax</taxon>
    </lineage>
</organism>
<dbReference type="CDD" id="cd06170">
    <property type="entry name" value="LuxR_C_like"/>
    <property type="match status" value="1"/>
</dbReference>
<evidence type="ECO:0000313" key="10">
    <source>
        <dbReference type="EMBL" id="KLN53771.1"/>
    </source>
</evidence>
<keyword evidence="3" id="KW-0805">Transcription regulation</keyword>
<dbReference type="PANTHER" id="PTHR48111:SF1">
    <property type="entry name" value="TWO-COMPONENT RESPONSE REGULATOR ORR33"/>
    <property type="match status" value="1"/>
</dbReference>